<protein>
    <recommendedName>
        <fullName evidence="7">Saccharopine dehydrogenase NADP binding domain-containing protein</fullName>
    </recommendedName>
</protein>
<dbReference type="SUPFAM" id="SSF51735">
    <property type="entry name" value="NAD(P)-binding Rossmann-fold domains"/>
    <property type="match status" value="1"/>
</dbReference>
<keyword evidence="6" id="KW-1185">Reference proteome</keyword>
<dbReference type="InterPro" id="IPR036291">
    <property type="entry name" value="NAD(P)-bd_dom_sf"/>
</dbReference>
<feature type="domain" description="Saccharopine dehydrogenase-like C-terminal" evidence="4">
    <location>
        <begin position="140"/>
        <end position="242"/>
    </location>
</feature>
<accession>A0A084AVY1</accession>
<dbReference type="Gene3D" id="3.40.50.720">
    <property type="entry name" value="NAD(P)-binding Rossmann-like Domain"/>
    <property type="match status" value="1"/>
</dbReference>
<dbReference type="PANTHER" id="PTHR11133:SF22">
    <property type="entry name" value="ALPHA-AMINOADIPIC SEMIALDEHYDE SYNTHASE, MITOCHONDRIAL"/>
    <property type="match status" value="1"/>
</dbReference>
<dbReference type="HOGENOM" id="CLU_063531_0_0_1"/>
<feature type="domain" description="Saccharopine dehydrogenase NADP binding" evidence="3">
    <location>
        <begin position="6"/>
        <end position="80"/>
    </location>
</feature>
<sequence>MAPQRVLLLGSGFVAKPTLDILTESGIEVTVACRNIENAANLSKGIELAKPVSLDITNDHALDNAVAQHDLVISLIPYISPSMLELDQQAKDAGVTILNEIGLDPGIDHLYAVSVIERLYQSGGKTKSFVSYCGGSTAPEDLMGAAKPYHIYPGFAFVAYPNRDSTPHRERYNIPEAEIIIRGTLRYQGFPEFISVLVDTGFLSDEEKSFLKEPISWKEVTQKMLGAASTDETDLLKTISSKPSVKNHDDKDKLLSGLK</sequence>
<proteinExistence type="predicted"/>
<evidence type="ECO:0000313" key="5">
    <source>
        <dbReference type="EMBL" id="KEY69460.1"/>
    </source>
</evidence>
<evidence type="ECO:0000259" key="4">
    <source>
        <dbReference type="Pfam" id="PF16653"/>
    </source>
</evidence>
<keyword evidence="1" id="KW-0560">Oxidoreductase</keyword>
<dbReference type="PANTHER" id="PTHR11133">
    <property type="entry name" value="SACCHAROPINE DEHYDROGENASE"/>
    <property type="match status" value="1"/>
</dbReference>
<evidence type="ECO:0000256" key="1">
    <source>
        <dbReference type="ARBA" id="ARBA00023002"/>
    </source>
</evidence>
<evidence type="ECO:0000259" key="3">
    <source>
        <dbReference type="Pfam" id="PF03435"/>
    </source>
</evidence>
<dbReference type="InterPro" id="IPR005097">
    <property type="entry name" value="Sacchrp_dh_NADP-bd"/>
</dbReference>
<dbReference type="Proteomes" id="UP000028045">
    <property type="component" value="Unassembled WGS sequence"/>
</dbReference>
<evidence type="ECO:0000256" key="2">
    <source>
        <dbReference type="ARBA" id="ARBA00023154"/>
    </source>
</evidence>
<dbReference type="Gene3D" id="1.10.1870.10">
    <property type="entry name" value="Domain 3, Saccharopine reductase"/>
    <property type="match status" value="1"/>
</dbReference>
<dbReference type="GO" id="GO:0004753">
    <property type="term" value="F:saccharopine dehydrogenase activity"/>
    <property type="evidence" value="ECO:0007669"/>
    <property type="project" value="TreeGrafter"/>
</dbReference>
<dbReference type="Pfam" id="PF16653">
    <property type="entry name" value="Sacchrp_dh_C"/>
    <property type="match status" value="1"/>
</dbReference>
<keyword evidence="2" id="KW-0028">Amino-acid biosynthesis</keyword>
<reference evidence="5 6" key="1">
    <citation type="journal article" date="2014" name="BMC Genomics">
        <title>Comparative genome sequencing reveals chemotype-specific gene clusters in the toxigenic black mold Stachybotrys.</title>
        <authorList>
            <person name="Semeiks J."/>
            <person name="Borek D."/>
            <person name="Otwinowski Z."/>
            <person name="Grishin N.V."/>
        </authorList>
    </citation>
    <scope>NUCLEOTIDE SEQUENCE [LARGE SCALE GENOMIC DNA]</scope>
    <source>
        <strain evidence="6">CBS 109288 / IBT 7711</strain>
    </source>
</reference>
<name>A0A084AVY1_STACB</name>
<dbReference type="InterPro" id="IPR051168">
    <property type="entry name" value="AASS"/>
</dbReference>
<evidence type="ECO:0008006" key="7">
    <source>
        <dbReference type="Google" id="ProtNLM"/>
    </source>
</evidence>
<dbReference type="Pfam" id="PF03435">
    <property type="entry name" value="Sacchrp_dh_NADP"/>
    <property type="match status" value="1"/>
</dbReference>
<dbReference type="InterPro" id="IPR032095">
    <property type="entry name" value="Sacchrp_dh-like_C"/>
</dbReference>
<organism evidence="5 6">
    <name type="scientific">Stachybotrys chartarum (strain CBS 109288 / IBT 7711)</name>
    <name type="common">Toxic black mold</name>
    <name type="synonym">Stilbospora chartarum</name>
    <dbReference type="NCBI Taxonomy" id="1280523"/>
    <lineage>
        <taxon>Eukaryota</taxon>
        <taxon>Fungi</taxon>
        <taxon>Dikarya</taxon>
        <taxon>Ascomycota</taxon>
        <taxon>Pezizomycotina</taxon>
        <taxon>Sordariomycetes</taxon>
        <taxon>Hypocreomycetidae</taxon>
        <taxon>Hypocreales</taxon>
        <taxon>Stachybotryaceae</taxon>
        <taxon>Stachybotrys</taxon>
    </lineage>
</organism>
<dbReference type="SUPFAM" id="SSF55347">
    <property type="entry name" value="Glyceraldehyde-3-phosphate dehydrogenase-like, C-terminal domain"/>
    <property type="match status" value="1"/>
</dbReference>
<dbReference type="AlphaFoldDB" id="A0A084AVY1"/>
<dbReference type="GO" id="GO:0005737">
    <property type="term" value="C:cytoplasm"/>
    <property type="evidence" value="ECO:0007669"/>
    <property type="project" value="TreeGrafter"/>
</dbReference>
<evidence type="ECO:0000313" key="6">
    <source>
        <dbReference type="Proteomes" id="UP000028045"/>
    </source>
</evidence>
<dbReference type="GO" id="GO:0019878">
    <property type="term" value="P:lysine biosynthetic process via aminoadipic acid"/>
    <property type="evidence" value="ECO:0007669"/>
    <property type="project" value="TreeGrafter"/>
</dbReference>
<keyword evidence="2" id="KW-0457">Lysine biosynthesis</keyword>
<gene>
    <name evidence="5" type="ORF">S7711_02001</name>
</gene>
<dbReference type="EMBL" id="KL648525">
    <property type="protein sequence ID" value="KEY69460.1"/>
    <property type="molecule type" value="Genomic_DNA"/>
</dbReference>